<dbReference type="Gene3D" id="3.30.70.270">
    <property type="match status" value="2"/>
</dbReference>
<dbReference type="AlphaFoldDB" id="E4X8D3"/>
<feature type="region of interest" description="Disordered" evidence="8">
    <location>
        <begin position="987"/>
        <end position="1030"/>
    </location>
</feature>
<dbReference type="EMBL" id="FN653029">
    <property type="protein sequence ID" value="CBY08090.1"/>
    <property type="molecule type" value="Genomic_DNA"/>
</dbReference>
<dbReference type="InterPro" id="IPR012337">
    <property type="entry name" value="RNaseH-like_sf"/>
</dbReference>
<protein>
    <recommendedName>
        <fullName evidence="7">Gypsy retrotransposon integrase-like protein 1</fullName>
        <ecNumber evidence="2">3.1.26.4</ecNumber>
    </recommendedName>
</protein>
<accession>E4X8D3</accession>
<organism evidence="10">
    <name type="scientific">Oikopleura dioica</name>
    <name type="common">Tunicate</name>
    <dbReference type="NCBI Taxonomy" id="34765"/>
    <lineage>
        <taxon>Eukaryota</taxon>
        <taxon>Metazoa</taxon>
        <taxon>Chordata</taxon>
        <taxon>Tunicata</taxon>
        <taxon>Appendicularia</taxon>
        <taxon>Copelata</taxon>
        <taxon>Oikopleuridae</taxon>
        <taxon>Oikopleura</taxon>
    </lineage>
</organism>
<dbReference type="InterPro" id="IPR000477">
    <property type="entry name" value="RT_dom"/>
</dbReference>
<evidence type="ECO:0000256" key="1">
    <source>
        <dbReference type="ARBA" id="ARBA00010879"/>
    </source>
</evidence>
<dbReference type="CDD" id="cd00303">
    <property type="entry name" value="retropepsin_like"/>
    <property type="match status" value="1"/>
</dbReference>
<dbReference type="SUPFAM" id="SSF56672">
    <property type="entry name" value="DNA/RNA polymerases"/>
    <property type="match status" value="1"/>
</dbReference>
<evidence type="ECO:0000256" key="3">
    <source>
        <dbReference type="ARBA" id="ARBA00022679"/>
    </source>
</evidence>
<dbReference type="InterPro" id="IPR036397">
    <property type="entry name" value="RNaseH_sf"/>
</dbReference>
<dbReference type="SUPFAM" id="SSF53098">
    <property type="entry name" value="Ribonuclease H-like"/>
    <property type="match status" value="1"/>
</dbReference>
<dbReference type="FunFam" id="3.30.70.270:FF:000020">
    <property type="entry name" value="Transposon Tf2-6 polyprotein-like Protein"/>
    <property type="match status" value="1"/>
</dbReference>
<evidence type="ECO:0000256" key="4">
    <source>
        <dbReference type="ARBA" id="ARBA00022695"/>
    </source>
</evidence>
<comment type="similarity">
    <text evidence="1">Belongs to the beta type-B retroviral polymerase family. HERV class-II K(HML-2) pol subfamily.</text>
</comment>
<keyword evidence="4" id="KW-0548">Nucleotidyltransferase</keyword>
<keyword evidence="6" id="KW-0255">Endonuclease</keyword>
<keyword evidence="11" id="KW-1185">Reference proteome</keyword>
<dbReference type="OrthoDB" id="8057740at2759"/>
<dbReference type="InterPro" id="IPR043502">
    <property type="entry name" value="DNA/RNA_pol_sf"/>
</dbReference>
<dbReference type="Gene3D" id="1.10.340.70">
    <property type="match status" value="1"/>
</dbReference>
<dbReference type="Gene3D" id="3.10.10.10">
    <property type="entry name" value="HIV Type 1 Reverse Transcriptase, subunit A, domain 1"/>
    <property type="match status" value="1"/>
</dbReference>
<feature type="domain" description="Integrase catalytic" evidence="9">
    <location>
        <begin position="700"/>
        <end position="857"/>
    </location>
</feature>
<dbReference type="PANTHER" id="PTHR37984">
    <property type="entry name" value="PROTEIN CBG26694"/>
    <property type="match status" value="1"/>
</dbReference>
<dbReference type="InterPro" id="IPR050951">
    <property type="entry name" value="Retrovirus_Pol_polyprotein"/>
</dbReference>
<dbReference type="GO" id="GO:0016779">
    <property type="term" value="F:nucleotidyltransferase activity"/>
    <property type="evidence" value="ECO:0007669"/>
    <property type="project" value="UniProtKB-KW"/>
</dbReference>
<evidence type="ECO:0000256" key="7">
    <source>
        <dbReference type="ARBA" id="ARBA00039658"/>
    </source>
</evidence>
<dbReference type="CDD" id="cd01647">
    <property type="entry name" value="RT_LTR"/>
    <property type="match status" value="1"/>
</dbReference>
<keyword evidence="5" id="KW-0540">Nuclease</keyword>
<name>E4X8D3_OIKDI</name>
<dbReference type="GO" id="GO:0003676">
    <property type="term" value="F:nucleic acid binding"/>
    <property type="evidence" value="ECO:0007669"/>
    <property type="project" value="InterPro"/>
</dbReference>
<dbReference type="Pfam" id="PF17921">
    <property type="entry name" value="Integrase_H2C2"/>
    <property type="match status" value="1"/>
</dbReference>
<proteinExistence type="inferred from homology"/>
<dbReference type="Pfam" id="PF00078">
    <property type="entry name" value="RVT_1"/>
    <property type="match status" value="1"/>
</dbReference>
<dbReference type="PANTHER" id="PTHR37984:SF5">
    <property type="entry name" value="PROTEIN NYNRIN-LIKE"/>
    <property type="match status" value="1"/>
</dbReference>
<sequence length="1043" mass="119114">MAKSSPRRGVDSKKLQGHCISFVKRQKCKKMTNCKYLHSDDPPKFLCPNFSSAPTSLKFINVRIGEYVYPAMLDSGCSRTCIRSDLPFIEDSIKSDIKLTCANQETVSTRLTKNPIHMTAISDTGTLSISTTPLITDRLSVPIIIGLDVLHDITISKSSAFVELNGHRIQTVAPQLSCNSLRIAAIIEKVEEEESLRNFQSRRLKLAETSKFSPKIGSFGDATESQRSSLQHLVDKFRLAFTMGDSDLGQLFHYRFSLPFHDETQTTHQPPRPIPIHIRDQVANEIKTWQDLGIISETQSSNNIPLIILRKPDKSIRISLDARGLNQLLVKDRFPLPHMTTVFSRIGNKLAAGESCFISSLDLSRAYWQVRVAEEDAFKLAFSHNGRHYQANRMLYGTATAPSAFSRIMAKIMTHPSIIIYLDDLICIDSCFSEHLKTLEFIFRTCYDHGLLLSAKKCNLCMRETDFLGHKISSDGISPTSKHLKAVEDFQPPTDRNELKRYLGMVNYNIKFIKSGSAILAPLYELTSHKVDFKWTDRQQSAFEKIKQKLLKQPTLAHFQLETVFMFHVEDQQSNGNIFSFENRVYNAAEFSSLQNQCDTCKNLIAKTKLLKKSSFKFVNDVLYNGVCLVLPSSLADEFINYLHLITGHAGSKQILHMLRKFYISNVQERVRAITSSCATCIRIKPSKQLKPSMIQNRHFESVPFEKSFIDLVDYGRPDSTGKRYLLTCCDSLTGYLDGEPISSKSDKLVARSLLKIILRHGMSGVCVSDNGREFGPLCKEIFEKFEIRHVTTTAYRSRSNGKLERLHREIHIHLKNMNANDRNWSLFWPEACYYINNLPKATLDGLSANEALFGRSFHLPYFQADNNDRHKEPFITSLSKYLKELHPSLLAFQIERYQKQLKKDTNNCPILEIGTRVLAWKPDILSGKLGCNWSGPYKVYRRISKNSYIVKCEKTNREYRRHISLLRPLKIRTDCKTQFITESPTIDDSNLTTDDDSDSTPEIIEPKSTNTSTESEDKEEPMESSLKNLFKEDWSNRLRPRL</sequence>
<evidence type="ECO:0000256" key="5">
    <source>
        <dbReference type="ARBA" id="ARBA00022722"/>
    </source>
</evidence>
<dbReference type="EC" id="3.1.26.4" evidence="2"/>
<gene>
    <name evidence="10" type="ORF">GSOID_T00004096001</name>
</gene>
<evidence type="ECO:0000256" key="8">
    <source>
        <dbReference type="SAM" id="MobiDB-lite"/>
    </source>
</evidence>
<dbReference type="InterPro" id="IPR043128">
    <property type="entry name" value="Rev_trsase/Diguanyl_cyclase"/>
</dbReference>
<dbReference type="Gene3D" id="3.30.420.10">
    <property type="entry name" value="Ribonuclease H-like superfamily/Ribonuclease H"/>
    <property type="match status" value="1"/>
</dbReference>
<evidence type="ECO:0000256" key="6">
    <source>
        <dbReference type="ARBA" id="ARBA00022759"/>
    </source>
</evidence>
<dbReference type="GO" id="GO:0004523">
    <property type="term" value="F:RNA-DNA hybrid ribonuclease activity"/>
    <property type="evidence" value="ECO:0007669"/>
    <property type="project" value="UniProtKB-EC"/>
</dbReference>
<dbReference type="Proteomes" id="UP000001307">
    <property type="component" value="Unassembled WGS sequence"/>
</dbReference>
<keyword evidence="6" id="KW-0378">Hydrolase</keyword>
<evidence type="ECO:0000256" key="2">
    <source>
        <dbReference type="ARBA" id="ARBA00012180"/>
    </source>
</evidence>
<dbReference type="SUPFAM" id="SSF50630">
    <property type="entry name" value="Acid proteases"/>
    <property type="match status" value="1"/>
</dbReference>
<evidence type="ECO:0000313" key="11">
    <source>
        <dbReference type="Proteomes" id="UP000001307"/>
    </source>
</evidence>
<dbReference type="PROSITE" id="PS50994">
    <property type="entry name" value="INTEGRASE"/>
    <property type="match status" value="1"/>
</dbReference>
<reference evidence="10" key="1">
    <citation type="journal article" date="2010" name="Science">
        <title>Plasticity of animal genome architecture unmasked by rapid evolution of a pelagic tunicate.</title>
        <authorList>
            <person name="Denoeud F."/>
            <person name="Henriet S."/>
            <person name="Mungpakdee S."/>
            <person name="Aury J.M."/>
            <person name="Da Silva C."/>
            <person name="Brinkmann H."/>
            <person name="Mikhaleva J."/>
            <person name="Olsen L.C."/>
            <person name="Jubin C."/>
            <person name="Canestro C."/>
            <person name="Bouquet J.M."/>
            <person name="Danks G."/>
            <person name="Poulain J."/>
            <person name="Campsteijn C."/>
            <person name="Adamski M."/>
            <person name="Cross I."/>
            <person name="Yadetie F."/>
            <person name="Muffato M."/>
            <person name="Louis A."/>
            <person name="Butcher S."/>
            <person name="Tsagkogeorga G."/>
            <person name="Konrad A."/>
            <person name="Singh S."/>
            <person name="Jensen M.F."/>
            <person name="Cong E.H."/>
            <person name="Eikeseth-Otteraa H."/>
            <person name="Noel B."/>
            <person name="Anthouard V."/>
            <person name="Porcel B.M."/>
            <person name="Kachouri-Lafond R."/>
            <person name="Nishino A."/>
            <person name="Ugolini M."/>
            <person name="Chourrout P."/>
            <person name="Nishida H."/>
            <person name="Aasland R."/>
            <person name="Huzurbazar S."/>
            <person name="Westhof E."/>
            <person name="Delsuc F."/>
            <person name="Lehrach H."/>
            <person name="Reinhardt R."/>
            <person name="Weissenbach J."/>
            <person name="Roy S.W."/>
            <person name="Artiguenave F."/>
            <person name="Postlethwait J.H."/>
            <person name="Manak J.R."/>
            <person name="Thompson E.M."/>
            <person name="Jaillon O."/>
            <person name="Du Pasquier L."/>
            <person name="Boudinot P."/>
            <person name="Liberles D.A."/>
            <person name="Volff J.N."/>
            <person name="Philippe H."/>
            <person name="Lenhard B."/>
            <person name="Roest Crollius H."/>
            <person name="Wincker P."/>
            <person name="Chourrout D."/>
        </authorList>
    </citation>
    <scope>NUCLEOTIDE SEQUENCE [LARGE SCALE GENOMIC DNA]</scope>
</reference>
<dbReference type="InterPro" id="IPR001584">
    <property type="entry name" value="Integrase_cat-core"/>
</dbReference>
<dbReference type="InterPro" id="IPR041588">
    <property type="entry name" value="Integrase_H2C2"/>
</dbReference>
<dbReference type="GO" id="GO:0015074">
    <property type="term" value="P:DNA integration"/>
    <property type="evidence" value="ECO:0007669"/>
    <property type="project" value="InterPro"/>
</dbReference>
<evidence type="ECO:0000313" key="10">
    <source>
        <dbReference type="EMBL" id="CBY08090.1"/>
    </source>
</evidence>
<evidence type="ECO:0000259" key="9">
    <source>
        <dbReference type="PROSITE" id="PS50994"/>
    </source>
</evidence>
<dbReference type="InParanoid" id="E4X8D3"/>
<keyword evidence="3" id="KW-0808">Transferase</keyword>
<dbReference type="InterPro" id="IPR021109">
    <property type="entry name" value="Peptidase_aspartic_dom_sf"/>
</dbReference>